<evidence type="ECO:0000313" key="2">
    <source>
        <dbReference type="Proteomes" id="UP000278222"/>
    </source>
</evidence>
<reference evidence="1 2" key="1">
    <citation type="submission" date="2018-11" db="EMBL/GenBank/DDBJ databases">
        <title>Genomic Encyclopedia of Type Strains, Phase IV (KMG-IV): sequencing the most valuable type-strain genomes for metagenomic binning, comparative biology and taxonomic classification.</title>
        <authorList>
            <person name="Goeker M."/>
        </authorList>
    </citation>
    <scope>NUCLEOTIDE SEQUENCE [LARGE SCALE GENOMIC DNA]</scope>
    <source>
        <strain evidence="1 2">DSM 5900</strain>
    </source>
</reference>
<gene>
    <name evidence="1" type="ORF">EDC65_4111</name>
</gene>
<name>A0A3N1KU04_9PROT</name>
<keyword evidence="2" id="KW-1185">Reference proteome</keyword>
<dbReference type="EMBL" id="RJKX01000016">
    <property type="protein sequence ID" value="ROP83464.1"/>
    <property type="molecule type" value="Genomic_DNA"/>
</dbReference>
<accession>A0A3N1KU04</accession>
<protein>
    <recommendedName>
        <fullName evidence="3">Ribbon-helix-helix CopG family protein</fullName>
    </recommendedName>
</protein>
<dbReference type="OrthoDB" id="7064057at2"/>
<dbReference type="RefSeq" id="WP_123693083.1">
    <property type="nucleotide sequence ID" value="NZ_AP019700.1"/>
</dbReference>
<dbReference type="AlphaFoldDB" id="A0A3N1KU04"/>
<comment type="caution">
    <text evidence="1">The sequence shown here is derived from an EMBL/GenBank/DDBJ whole genome shotgun (WGS) entry which is preliminary data.</text>
</comment>
<proteinExistence type="predicted"/>
<evidence type="ECO:0008006" key="3">
    <source>
        <dbReference type="Google" id="ProtNLM"/>
    </source>
</evidence>
<evidence type="ECO:0000313" key="1">
    <source>
        <dbReference type="EMBL" id="ROP83464.1"/>
    </source>
</evidence>
<organism evidence="1 2">
    <name type="scientific">Stella humosa</name>
    <dbReference type="NCBI Taxonomy" id="94"/>
    <lineage>
        <taxon>Bacteria</taxon>
        <taxon>Pseudomonadati</taxon>
        <taxon>Pseudomonadota</taxon>
        <taxon>Alphaproteobacteria</taxon>
        <taxon>Rhodospirillales</taxon>
        <taxon>Stellaceae</taxon>
        <taxon>Stella</taxon>
    </lineage>
</organism>
<sequence length="63" mass="7131">MSELPKVRVTFEIYPDSLDMLAEAAKRYGMADPSKALRCLLDYAATDGDWAAIFEEVRCRRCA</sequence>
<dbReference type="Proteomes" id="UP000278222">
    <property type="component" value="Unassembled WGS sequence"/>
</dbReference>